<name>A0ACB8E624_9SAUR</name>
<accession>A0ACB8E624</accession>
<keyword evidence="2" id="KW-1185">Reference proteome</keyword>
<gene>
    <name evidence="1" type="ORF">K3G42_001278</name>
</gene>
<protein>
    <submittedName>
        <fullName evidence="1">Uncharacterized protein</fullName>
    </submittedName>
</protein>
<dbReference type="Proteomes" id="UP000827872">
    <property type="component" value="Linkage Group LG10"/>
</dbReference>
<reference evidence="1" key="1">
    <citation type="submission" date="2021-08" db="EMBL/GenBank/DDBJ databases">
        <title>The first chromosome-level gecko genome reveals the dynamic sex chromosomes of Neotropical dwarf geckos (Sphaerodactylidae: Sphaerodactylus).</title>
        <authorList>
            <person name="Pinto B.J."/>
            <person name="Keating S.E."/>
            <person name="Gamble T."/>
        </authorList>
    </citation>
    <scope>NUCLEOTIDE SEQUENCE</scope>
    <source>
        <strain evidence="1">TG3544</strain>
    </source>
</reference>
<proteinExistence type="predicted"/>
<sequence>MAKKTRRVKANIAPICRLNSQLFVTAELHIYSLGRCGSFPLPRETTVCREHDLPCCCLTGAAGFERNRHGFVSYKSHLLHQKGNLYFIMTNVREKQEHSRGKAPQV</sequence>
<comment type="caution">
    <text evidence="1">The sequence shown here is derived from an EMBL/GenBank/DDBJ whole genome shotgun (WGS) entry which is preliminary data.</text>
</comment>
<organism evidence="1 2">
    <name type="scientific">Sphaerodactylus townsendi</name>
    <dbReference type="NCBI Taxonomy" id="933632"/>
    <lineage>
        <taxon>Eukaryota</taxon>
        <taxon>Metazoa</taxon>
        <taxon>Chordata</taxon>
        <taxon>Craniata</taxon>
        <taxon>Vertebrata</taxon>
        <taxon>Euteleostomi</taxon>
        <taxon>Lepidosauria</taxon>
        <taxon>Squamata</taxon>
        <taxon>Bifurcata</taxon>
        <taxon>Gekkota</taxon>
        <taxon>Sphaerodactylidae</taxon>
        <taxon>Sphaerodactylus</taxon>
    </lineage>
</organism>
<evidence type="ECO:0000313" key="2">
    <source>
        <dbReference type="Proteomes" id="UP000827872"/>
    </source>
</evidence>
<dbReference type="EMBL" id="CM037623">
    <property type="protein sequence ID" value="KAH7987892.1"/>
    <property type="molecule type" value="Genomic_DNA"/>
</dbReference>
<evidence type="ECO:0000313" key="1">
    <source>
        <dbReference type="EMBL" id="KAH7987892.1"/>
    </source>
</evidence>